<reference evidence="2 3" key="1">
    <citation type="submission" date="2020-02" db="EMBL/GenBank/DDBJ databases">
        <authorList>
            <person name="Ferguson B K."/>
        </authorList>
    </citation>
    <scope>NUCLEOTIDE SEQUENCE [LARGE SCALE GENOMIC DNA]</scope>
</reference>
<protein>
    <submittedName>
        <fullName evidence="2">Uncharacterized protein</fullName>
    </submittedName>
</protein>
<evidence type="ECO:0000313" key="3">
    <source>
        <dbReference type="Proteomes" id="UP000479000"/>
    </source>
</evidence>
<keyword evidence="3" id="KW-1185">Reference proteome</keyword>
<dbReference type="EMBL" id="CADCXU010031604">
    <property type="protein sequence ID" value="CAB0017584.1"/>
    <property type="molecule type" value="Genomic_DNA"/>
</dbReference>
<dbReference type="AlphaFoldDB" id="A0A6H5HLC4"/>
<sequence length="77" mass="8858">MTTVSEIGTLKDSARSQSHQAHRQNLVYLQVLRAIRISSGFLRSISNFYPILVHKLKLKFSLKLKPKLNPELNLKLK</sequence>
<dbReference type="Proteomes" id="UP000479000">
    <property type="component" value="Unassembled WGS sequence"/>
</dbReference>
<evidence type="ECO:0000313" key="2">
    <source>
        <dbReference type="EMBL" id="CAB0017584.1"/>
    </source>
</evidence>
<name>A0A6H5HLC4_9HEMI</name>
<evidence type="ECO:0000256" key="1">
    <source>
        <dbReference type="SAM" id="MobiDB-lite"/>
    </source>
</evidence>
<organism evidence="2 3">
    <name type="scientific">Nesidiocoris tenuis</name>
    <dbReference type="NCBI Taxonomy" id="355587"/>
    <lineage>
        <taxon>Eukaryota</taxon>
        <taxon>Metazoa</taxon>
        <taxon>Ecdysozoa</taxon>
        <taxon>Arthropoda</taxon>
        <taxon>Hexapoda</taxon>
        <taxon>Insecta</taxon>
        <taxon>Pterygota</taxon>
        <taxon>Neoptera</taxon>
        <taxon>Paraneoptera</taxon>
        <taxon>Hemiptera</taxon>
        <taxon>Heteroptera</taxon>
        <taxon>Panheteroptera</taxon>
        <taxon>Cimicomorpha</taxon>
        <taxon>Miridae</taxon>
        <taxon>Dicyphina</taxon>
        <taxon>Nesidiocoris</taxon>
    </lineage>
</organism>
<accession>A0A6H5HLC4</accession>
<feature type="non-terminal residue" evidence="2">
    <location>
        <position position="77"/>
    </location>
</feature>
<proteinExistence type="predicted"/>
<feature type="region of interest" description="Disordered" evidence="1">
    <location>
        <begin position="1"/>
        <end position="20"/>
    </location>
</feature>
<gene>
    <name evidence="2" type="ORF">NTEN_LOCUS21568</name>
</gene>